<reference evidence="2 3" key="1">
    <citation type="submission" date="2019-04" db="EMBL/GenBank/DDBJ databases">
        <title>Genome of a novel bacterium Candidatus Jettenia ecosi reconstructed from metagenome of an anammox bioreactor.</title>
        <authorList>
            <person name="Mardanov A.V."/>
            <person name="Beletsky A.V."/>
            <person name="Ravin N.V."/>
            <person name="Botchkova E.A."/>
            <person name="Litti Y.V."/>
            <person name="Nozhevnikova A.N."/>
        </authorList>
    </citation>
    <scope>NUCLEOTIDE SEQUENCE [LARGE SCALE GENOMIC DNA]</scope>
    <source>
        <strain evidence="2">J2</strain>
    </source>
</reference>
<feature type="domain" description="Methyltransferase" evidence="1">
    <location>
        <begin position="50"/>
        <end position="176"/>
    </location>
</feature>
<gene>
    <name evidence="2" type="ORF">JETT_2702</name>
</gene>
<dbReference type="GO" id="GO:0032259">
    <property type="term" value="P:methylation"/>
    <property type="evidence" value="ECO:0007669"/>
    <property type="project" value="UniProtKB-KW"/>
</dbReference>
<dbReference type="EMBL" id="SULG01000066">
    <property type="protein sequence ID" value="TLD41014.1"/>
    <property type="molecule type" value="Genomic_DNA"/>
</dbReference>
<keyword evidence="2" id="KW-0808">Transferase</keyword>
<organism evidence="2 3">
    <name type="scientific">Candidatus Jettenia ecosi</name>
    <dbReference type="NCBI Taxonomy" id="2494326"/>
    <lineage>
        <taxon>Bacteria</taxon>
        <taxon>Pseudomonadati</taxon>
        <taxon>Planctomycetota</taxon>
        <taxon>Candidatus Brocadiia</taxon>
        <taxon>Candidatus Brocadiales</taxon>
        <taxon>Candidatus Brocadiaceae</taxon>
        <taxon>Candidatus Jettenia</taxon>
    </lineage>
</organism>
<dbReference type="InterPro" id="IPR025714">
    <property type="entry name" value="Methyltranfer_dom"/>
</dbReference>
<dbReference type="Gene3D" id="3.40.50.150">
    <property type="entry name" value="Vaccinia Virus protein VP39"/>
    <property type="match status" value="1"/>
</dbReference>
<accession>A0A533Q8L8</accession>
<evidence type="ECO:0000313" key="2">
    <source>
        <dbReference type="EMBL" id="TLD41014.1"/>
    </source>
</evidence>
<dbReference type="CDD" id="cd02440">
    <property type="entry name" value="AdoMet_MTases"/>
    <property type="match status" value="1"/>
</dbReference>
<dbReference type="Pfam" id="PF13847">
    <property type="entry name" value="Methyltransf_31"/>
    <property type="match status" value="1"/>
</dbReference>
<proteinExistence type="predicted"/>
<protein>
    <submittedName>
        <fullName evidence="2">SAM-dependent methyltransferase YafE</fullName>
    </submittedName>
</protein>
<dbReference type="GO" id="GO:0008168">
    <property type="term" value="F:methyltransferase activity"/>
    <property type="evidence" value="ECO:0007669"/>
    <property type="project" value="UniProtKB-KW"/>
</dbReference>
<comment type="caution">
    <text evidence="2">The sequence shown here is derived from an EMBL/GenBank/DDBJ whole genome shotgun (WGS) entry which is preliminary data.</text>
</comment>
<dbReference type="AlphaFoldDB" id="A0A533Q8L8"/>
<dbReference type="PANTHER" id="PTHR43591:SF24">
    <property type="entry name" value="2-METHOXY-6-POLYPRENYL-1,4-BENZOQUINOL METHYLASE, MITOCHONDRIAL"/>
    <property type="match status" value="1"/>
</dbReference>
<sequence length="263" mass="29553">MHRKINLKQIKHNASIVDQFTKQSDAFTEMPGHSHESSFQLMIESTGVTSKDSVLDIACGPGLVSCAFAAKAGHVTGIDITPAMIEKAKKIQNEKGLKNMTWKVEDVLPLPYPDESFSLVITRYSFHHFLDPFTVFKEMHRVCKKNGVLMVVDVALPPEKRALYDHAEKLRDPSHTSACTPKELLEMAEKLTLKKITTKWYKLEMELEKQIKASFPNPGDGEKLRKLFREDIGNDSLGMGAHFQGTEIHFAYPTLILVGKKSA</sequence>
<dbReference type="Proteomes" id="UP000319783">
    <property type="component" value="Unassembled WGS sequence"/>
</dbReference>
<dbReference type="SUPFAM" id="SSF53335">
    <property type="entry name" value="S-adenosyl-L-methionine-dependent methyltransferases"/>
    <property type="match status" value="1"/>
</dbReference>
<dbReference type="InterPro" id="IPR029063">
    <property type="entry name" value="SAM-dependent_MTases_sf"/>
</dbReference>
<name>A0A533Q8L8_9BACT</name>
<dbReference type="PANTHER" id="PTHR43591">
    <property type="entry name" value="METHYLTRANSFERASE"/>
    <property type="match status" value="1"/>
</dbReference>
<evidence type="ECO:0000313" key="3">
    <source>
        <dbReference type="Proteomes" id="UP000319783"/>
    </source>
</evidence>
<evidence type="ECO:0000259" key="1">
    <source>
        <dbReference type="Pfam" id="PF13847"/>
    </source>
</evidence>
<keyword evidence="2" id="KW-0489">Methyltransferase</keyword>